<organism evidence="1 2">
    <name type="scientific">Oryza sativa subsp. japonica</name>
    <name type="common">Rice</name>
    <dbReference type="NCBI Taxonomy" id="39947"/>
    <lineage>
        <taxon>Eukaryota</taxon>
        <taxon>Viridiplantae</taxon>
        <taxon>Streptophyta</taxon>
        <taxon>Embryophyta</taxon>
        <taxon>Tracheophyta</taxon>
        <taxon>Spermatophyta</taxon>
        <taxon>Magnoliopsida</taxon>
        <taxon>Liliopsida</taxon>
        <taxon>Poales</taxon>
        <taxon>Poaceae</taxon>
        <taxon>BOP clade</taxon>
        <taxon>Oryzoideae</taxon>
        <taxon>Oryzeae</taxon>
        <taxon>Oryzinae</taxon>
        <taxon>Oryza</taxon>
        <taxon>Oryza sativa</taxon>
    </lineage>
</organism>
<dbReference type="EMBL" id="AC118288">
    <property type="protein sequence ID" value="AAT85167.1"/>
    <property type="molecule type" value="Genomic_DNA"/>
</dbReference>
<dbReference type="AlphaFoldDB" id="Q6AUR6"/>
<dbReference type="Proteomes" id="UP000000763">
    <property type="component" value="Chromosome 5"/>
</dbReference>
<protein>
    <submittedName>
        <fullName evidence="1">Uncharacterized protein</fullName>
    </submittedName>
</protein>
<proteinExistence type="predicted"/>
<gene>
    <name evidence="1" type="ORF">OSJNBa0077L08.2</name>
</gene>
<sequence>MFILNLDIHLRQHTQERRFNWTKRHLDFGMTGPMISGNKLHRFVRNLSLEYLLNFSLRYLIY</sequence>
<reference evidence="2" key="2">
    <citation type="journal article" date="2008" name="Nucleic Acids Res.">
        <title>The rice annotation project database (RAP-DB): 2008 update.</title>
        <authorList>
            <consortium name="The rice annotation project (RAP)"/>
        </authorList>
    </citation>
    <scope>GENOME REANNOTATION</scope>
    <source>
        <strain evidence="2">cv. Nipponbare</strain>
    </source>
</reference>
<reference evidence="2" key="1">
    <citation type="journal article" date="2005" name="Nature">
        <title>The map-based sequence of the rice genome.</title>
        <authorList>
            <consortium name="International rice genome sequencing project (IRGSP)"/>
            <person name="Matsumoto T."/>
            <person name="Wu J."/>
            <person name="Kanamori H."/>
            <person name="Katayose Y."/>
            <person name="Fujisawa M."/>
            <person name="Namiki N."/>
            <person name="Mizuno H."/>
            <person name="Yamamoto K."/>
            <person name="Antonio B.A."/>
            <person name="Baba T."/>
            <person name="Sakata K."/>
            <person name="Nagamura Y."/>
            <person name="Aoki H."/>
            <person name="Arikawa K."/>
            <person name="Arita K."/>
            <person name="Bito T."/>
            <person name="Chiden Y."/>
            <person name="Fujitsuka N."/>
            <person name="Fukunaka R."/>
            <person name="Hamada M."/>
            <person name="Harada C."/>
            <person name="Hayashi A."/>
            <person name="Hijishita S."/>
            <person name="Honda M."/>
            <person name="Hosokawa S."/>
            <person name="Ichikawa Y."/>
            <person name="Idonuma A."/>
            <person name="Iijima M."/>
            <person name="Ikeda M."/>
            <person name="Ikeno M."/>
            <person name="Ito K."/>
            <person name="Ito S."/>
            <person name="Ito T."/>
            <person name="Ito Y."/>
            <person name="Ito Y."/>
            <person name="Iwabuchi A."/>
            <person name="Kamiya K."/>
            <person name="Karasawa W."/>
            <person name="Kurita K."/>
            <person name="Katagiri S."/>
            <person name="Kikuta A."/>
            <person name="Kobayashi H."/>
            <person name="Kobayashi N."/>
            <person name="Machita K."/>
            <person name="Maehara T."/>
            <person name="Masukawa M."/>
            <person name="Mizubayashi T."/>
            <person name="Mukai Y."/>
            <person name="Nagasaki H."/>
            <person name="Nagata Y."/>
            <person name="Naito S."/>
            <person name="Nakashima M."/>
            <person name="Nakama Y."/>
            <person name="Nakamichi Y."/>
            <person name="Nakamura M."/>
            <person name="Meguro A."/>
            <person name="Negishi M."/>
            <person name="Ohta I."/>
            <person name="Ohta T."/>
            <person name="Okamoto M."/>
            <person name="Ono N."/>
            <person name="Saji S."/>
            <person name="Sakaguchi M."/>
            <person name="Sakai K."/>
            <person name="Shibata M."/>
            <person name="Shimokawa T."/>
            <person name="Song J."/>
            <person name="Takazaki Y."/>
            <person name="Terasawa K."/>
            <person name="Tsugane M."/>
            <person name="Tsuji K."/>
            <person name="Ueda S."/>
            <person name="Waki K."/>
            <person name="Yamagata H."/>
            <person name="Yamamoto M."/>
            <person name="Yamamoto S."/>
            <person name="Yamane H."/>
            <person name="Yoshiki S."/>
            <person name="Yoshihara R."/>
            <person name="Yukawa K."/>
            <person name="Zhong H."/>
            <person name="Yano M."/>
            <person name="Yuan Q."/>
            <person name="Ouyang S."/>
            <person name="Liu J."/>
            <person name="Jones K.M."/>
            <person name="Gansberger K."/>
            <person name="Moffat K."/>
            <person name="Hill J."/>
            <person name="Bera J."/>
            <person name="Fadrosh D."/>
            <person name="Jin S."/>
            <person name="Johri S."/>
            <person name="Kim M."/>
            <person name="Overton L."/>
            <person name="Reardon M."/>
            <person name="Tsitrin T."/>
            <person name="Vuong H."/>
            <person name="Weaver B."/>
            <person name="Ciecko A."/>
            <person name="Tallon L."/>
            <person name="Jackson J."/>
            <person name="Pai G."/>
            <person name="Aken S.V."/>
            <person name="Utterback T."/>
            <person name="Reidmuller S."/>
            <person name="Feldblyum T."/>
            <person name="Hsiao J."/>
            <person name="Zismann V."/>
            <person name="Iobst S."/>
            <person name="de Vazeille A.R."/>
            <person name="Buell C.R."/>
            <person name="Ying K."/>
            <person name="Li Y."/>
            <person name="Lu T."/>
            <person name="Huang Y."/>
            <person name="Zhao Q."/>
            <person name="Feng Q."/>
            <person name="Zhang L."/>
            <person name="Zhu J."/>
            <person name="Weng Q."/>
            <person name="Mu J."/>
            <person name="Lu Y."/>
            <person name="Fan D."/>
            <person name="Liu Y."/>
            <person name="Guan J."/>
            <person name="Zhang Y."/>
            <person name="Yu S."/>
            <person name="Liu X."/>
            <person name="Zhang Y."/>
            <person name="Hong G."/>
            <person name="Han B."/>
            <person name="Choisne N."/>
            <person name="Demange N."/>
            <person name="Orjeda G."/>
            <person name="Samain S."/>
            <person name="Cattolico L."/>
            <person name="Pelletier E."/>
            <person name="Couloux A."/>
            <person name="Segurens B."/>
            <person name="Wincker P."/>
            <person name="D'Hont A."/>
            <person name="Scarpelli C."/>
            <person name="Weissenbach J."/>
            <person name="Salanoubat M."/>
            <person name="Quetier F."/>
            <person name="Yu Y."/>
            <person name="Kim H.R."/>
            <person name="Rambo T."/>
            <person name="Currie J."/>
            <person name="Collura K."/>
            <person name="Luo M."/>
            <person name="Yang T."/>
            <person name="Ammiraju J.S.S."/>
            <person name="Engler F."/>
            <person name="Soderlund C."/>
            <person name="Wing R.A."/>
            <person name="Palmer L.E."/>
            <person name="de la Bastide M."/>
            <person name="Spiegel L."/>
            <person name="Nascimento L."/>
            <person name="Zutavern T."/>
            <person name="O'Shaughnessy A."/>
            <person name="Dike S."/>
            <person name="Dedhia N."/>
            <person name="Preston R."/>
            <person name="Balija V."/>
            <person name="McCombie W.R."/>
            <person name="Chow T."/>
            <person name="Chen H."/>
            <person name="Chung M."/>
            <person name="Chen C."/>
            <person name="Shaw J."/>
            <person name="Wu H."/>
            <person name="Hsiao K."/>
            <person name="Chao Y."/>
            <person name="Chu M."/>
            <person name="Cheng C."/>
            <person name="Hour A."/>
            <person name="Lee P."/>
            <person name="Lin S."/>
            <person name="Lin Y."/>
            <person name="Liou J."/>
            <person name="Liu S."/>
            <person name="Hsing Y."/>
            <person name="Raghuvanshi S."/>
            <person name="Mohanty A."/>
            <person name="Bharti A.K."/>
            <person name="Gaur A."/>
            <person name="Gupta V."/>
            <person name="Kumar D."/>
            <person name="Ravi V."/>
            <person name="Vij S."/>
            <person name="Kapur A."/>
            <person name="Khurana P."/>
            <person name="Khurana P."/>
            <person name="Khurana J.P."/>
            <person name="Tyagi A.K."/>
            <person name="Gaikwad K."/>
            <person name="Singh A."/>
            <person name="Dalal V."/>
            <person name="Srivastava S."/>
            <person name="Dixit A."/>
            <person name="Pal A.K."/>
            <person name="Ghazi I.A."/>
            <person name="Yadav M."/>
            <person name="Pandit A."/>
            <person name="Bhargava A."/>
            <person name="Sureshbabu K."/>
            <person name="Batra K."/>
            <person name="Sharma T.R."/>
            <person name="Mohapatra T."/>
            <person name="Singh N.K."/>
            <person name="Messing J."/>
            <person name="Nelson A.B."/>
            <person name="Fuks G."/>
            <person name="Kavchok S."/>
            <person name="Keizer G."/>
            <person name="Linton E."/>
            <person name="Llaca V."/>
            <person name="Song R."/>
            <person name="Tanyolac B."/>
            <person name="Young S."/>
            <person name="Ho-Il K."/>
            <person name="Hahn J.H."/>
            <person name="Sangsakoo G."/>
            <person name="Vanavichit A."/>
            <person name="de Mattos Luiz.A.T."/>
            <person name="Zimmer P.D."/>
            <person name="Malone G."/>
            <person name="Dellagostin O."/>
            <person name="de Oliveira A.C."/>
            <person name="Bevan M."/>
            <person name="Bancroft I."/>
            <person name="Minx P."/>
            <person name="Cordum H."/>
            <person name="Wilson R."/>
            <person name="Cheng Z."/>
            <person name="Jin W."/>
            <person name="Jiang J."/>
            <person name="Leong S.A."/>
            <person name="Iwama H."/>
            <person name="Gojobori T."/>
            <person name="Itoh T."/>
            <person name="Niimura Y."/>
            <person name="Fujii Y."/>
            <person name="Habara T."/>
            <person name="Sakai H."/>
            <person name="Sato Y."/>
            <person name="Wilson G."/>
            <person name="Kumar K."/>
            <person name="McCouch S."/>
            <person name="Juretic N."/>
            <person name="Hoen D."/>
            <person name="Wright S."/>
            <person name="Bruskiewich R."/>
            <person name="Bureau T."/>
            <person name="Miyao A."/>
            <person name="Hirochika H."/>
            <person name="Nishikawa T."/>
            <person name="Kadowaki K."/>
            <person name="Sugiura M."/>
            <person name="Burr B."/>
            <person name="Sasaki T."/>
        </authorList>
    </citation>
    <scope>NUCLEOTIDE SEQUENCE [LARGE SCALE GENOMIC DNA]</scope>
    <source>
        <strain evidence="2">cv. Nipponbare</strain>
    </source>
</reference>
<evidence type="ECO:0000313" key="2">
    <source>
        <dbReference type="Proteomes" id="UP000000763"/>
    </source>
</evidence>
<evidence type="ECO:0000313" key="1">
    <source>
        <dbReference type="EMBL" id="AAT85167.1"/>
    </source>
</evidence>
<accession>Q6AUR6</accession>
<name>Q6AUR6_ORYSJ</name>